<dbReference type="Proteomes" id="UP000078512">
    <property type="component" value="Unassembled WGS sequence"/>
</dbReference>
<evidence type="ECO:0000313" key="3">
    <source>
        <dbReference type="Proteomes" id="UP000078512"/>
    </source>
</evidence>
<feature type="non-terminal residue" evidence="2">
    <location>
        <position position="1"/>
    </location>
</feature>
<dbReference type="Pfam" id="PF00069">
    <property type="entry name" value="Pkinase"/>
    <property type="match status" value="1"/>
</dbReference>
<name>A0A197JW43_9FUNG</name>
<keyword evidence="3" id="KW-1185">Reference proteome</keyword>
<dbReference type="PANTHER" id="PTHR23257">
    <property type="entry name" value="SERINE-THREONINE PROTEIN KINASE"/>
    <property type="match status" value="1"/>
</dbReference>
<organism evidence="2 3">
    <name type="scientific">Linnemannia elongata AG-77</name>
    <dbReference type="NCBI Taxonomy" id="1314771"/>
    <lineage>
        <taxon>Eukaryota</taxon>
        <taxon>Fungi</taxon>
        <taxon>Fungi incertae sedis</taxon>
        <taxon>Mucoromycota</taxon>
        <taxon>Mortierellomycotina</taxon>
        <taxon>Mortierellomycetes</taxon>
        <taxon>Mortierellales</taxon>
        <taxon>Mortierellaceae</taxon>
        <taxon>Linnemannia</taxon>
    </lineage>
</organism>
<feature type="domain" description="Protein kinase" evidence="1">
    <location>
        <begin position="1"/>
        <end position="162"/>
    </location>
</feature>
<dbReference type="GO" id="GO:0004672">
    <property type="term" value="F:protein kinase activity"/>
    <property type="evidence" value="ECO:0007669"/>
    <property type="project" value="InterPro"/>
</dbReference>
<protein>
    <submittedName>
        <fullName evidence="2">Kinase-like protein</fullName>
    </submittedName>
</protein>
<dbReference type="EMBL" id="KV442040">
    <property type="protein sequence ID" value="OAQ29527.1"/>
    <property type="molecule type" value="Genomic_DNA"/>
</dbReference>
<dbReference type="OrthoDB" id="4062651at2759"/>
<proteinExistence type="predicted"/>
<dbReference type="InterPro" id="IPR050167">
    <property type="entry name" value="Ser_Thr_protein_kinase"/>
</dbReference>
<evidence type="ECO:0000259" key="1">
    <source>
        <dbReference type="PROSITE" id="PS50011"/>
    </source>
</evidence>
<gene>
    <name evidence="2" type="ORF">K457DRAFT_58009</name>
</gene>
<dbReference type="AlphaFoldDB" id="A0A197JW43"/>
<dbReference type="InterPro" id="IPR000719">
    <property type="entry name" value="Prot_kinase_dom"/>
</dbReference>
<dbReference type="GO" id="GO:0005737">
    <property type="term" value="C:cytoplasm"/>
    <property type="evidence" value="ECO:0007669"/>
    <property type="project" value="TreeGrafter"/>
</dbReference>
<keyword evidence="2" id="KW-0418">Kinase</keyword>
<dbReference type="STRING" id="1314771.A0A197JW43"/>
<dbReference type="Gene3D" id="1.10.510.10">
    <property type="entry name" value="Transferase(Phosphotransferase) domain 1"/>
    <property type="match status" value="1"/>
</dbReference>
<dbReference type="GO" id="GO:0005524">
    <property type="term" value="F:ATP binding"/>
    <property type="evidence" value="ECO:0007669"/>
    <property type="project" value="InterPro"/>
</dbReference>
<feature type="non-terminal residue" evidence="2">
    <location>
        <position position="162"/>
    </location>
</feature>
<dbReference type="GO" id="GO:0007165">
    <property type="term" value="P:signal transduction"/>
    <property type="evidence" value="ECO:0007669"/>
    <property type="project" value="TreeGrafter"/>
</dbReference>
<evidence type="ECO:0000313" key="2">
    <source>
        <dbReference type="EMBL" id="OAQ29527.1"/>
    </source>
</evidence>
<accession>A0A197JW43</accession>
<dbReference type="InterPro" id="IPR011009">
    <property type="entry name" value="Kinase-like_dom_sf"/>
</dbReference>
<reference evidence="2 3" key="1">
    <citation type="submission" date="2016-05" db="EMBL/GenBank/DDBJ databases">
        <title>Genome sequencing reveals origins of a unique bacterial endosymbiosis in the earliest lineages of terrestrial Fungi.</title>
        <authorList>
            <consortium name="DOE Joint Genome Institute"/>
            <person name="Uehling J."/>
            <person name="Gryganskyi A."/>
            <person name="Hameed K."/>
            <person name="Tschaplinski T."/>
            <person name="Misztal P."/>
            <person name="Wu S."/>
            <person name="Desiro A."/>
            <person name="Vande Pol N."/>
            <person name="Du Z.-Y."/>
            <person name="Zienkiewicz A."/>
            <person name="Zienkiewicz K."/>
            <person name="Morin E."/>
            <person name="Tisserant E."/>
            <person name="Splivallo R."/>
            <person name="Hainaut M."/>
            <person name="Henrissat B."/>
            <person name="Ohm R."/>
            <person name="Kuo A."/>
            <person name="Yan J."/>
            <person name="Lipzen A."/>
            <person name="Nolan M."/>
            <person name="Labutti K."/>
            <person name="Barry K."/>
            <person name="Goldstein A."/>
            <person name="Labbe J."/>
            <person name="Schadt C."/>
            <person name="Tuskan G."/>
            <person name="Grigoriev I."/>
            <person name="Martin F."/>
            <person name="Vilgalys R."/>
            <person name="Bonito G."/>
        </authorList>
    </citation>
    <scope>NUCLEOTIDE SEQUENCE [LARGE SCALE GENOMIC DNA]</scope>
    <source>
        <strain evidence="2 3">AG-77</strain>
    </source>
</reference>
<keyword evidence="2" id="KW-0808">Transferase</keyword>
<dbReference type="SUPFAM" id="SSF56112">
    <property type="entry name" value="Protein kinase-like (PK-like)"/>
    <property type="match status" value="1"/>
</dbReference>
<dbReference type="PROSITE" id="PS50011">
    <property type="entry name" value="PROTEIN_KINASE_DOM"/>
    <property type="match status" value="1"/>
</dbReference>
<sequence>IHDIASGLEYLHQRGIQHMNLHSANVLITMQGMAVLTDFGRPNNRAEVGMPPKPPEQERIRSLATVFLAPEVLASNQYSSQSEVYALGMVMFELLTGKVAFDKDLSQPGLSNRIMFGRKDDIPANIKGSPGTAYETLIKDCWELVPAKRPHLSQVKFRLEQL</sequence>